<sequence length="94" mass="10319">MADNTKDFSRGDKKIVSLEEKILQRGLPVFCACPDCDIQSTFVPVVLSNKKGKFISALVCVGPQCMGEGIFIPVVNGYIQEPETWEEGDGPYYG</sequence>
<protein>
    <submittedName>
        <fullName evidence="1">Uncharacterized protein</fullName>
    </submittedName>
</protein>
<evidence type="ECO:0000313" key="2">
    <source>
        <dbReference type="Proteomes" id="UP000249417"/>
    </source>
</evidence>
<reference evidence="1 2" key="1">
    <citation type="submission" date="2017-08" db="EMBL/GenBank/DDBJ databases">
        <title>Infants hospitalized years apart are colonized by the same room-sourced microbial strains.</title>
        <authorList>
            <person name="Brooks B."/>
            <person name="Olm M.R."/>
            <person name="Firek B.A."/>
            <person name="Baker R."/>
            <person name="Thomas B.C."/>
            <person name="Morowitz M.J."/>
            <person name="Banfield J.F."/>
        </authorList>
    </citation>
    <scope>NUCLEOTIDE SEQUENCE [LARGE SCALE GENOMIC DNA]</scope>
    <source>
        <strain evidence="1">S2_005_002_R2_29</strain>
    </source>
</reference>
<accession>A0A2W5N0Z9</accession>
<evidence type="ECO:0000313" key="1">
    <source>
        <dbReference type="EMBL" id="PZQ46318.1"/>
    </source>
</evidence>
<dbReference type="AlphaFoldDB" id="A0A2W5N0Z9"/>
<gene>
    <name evidence="1" type="ORF">DI551_05230</name>
</gene>
<proteinExistence type="predicted"/>
<organism evidence="1 2">
    <name type="scientific">Micavibrio aeruginosavorus</name>
    <dbReference type="NCBI Taxonomy" id="349221"/>
    <lineage>
        <taxon>Bacteria</taxon>
        <taxon>Pseudomonadati</taxon>
        <taxon>Bdellovibrionota</taxon>
        <taxon>Bdellovibrionia</taxon>
        <taxon>Bdellovibrionales</taxon>
        <taxon>Pseudobdellovibrionaceae</taxon>
        <taxon>Micavibrio</taxon>
    </lineage>
</organism>
<comment type="caution">
    <text evidence="1">The sequence shown here is derived from an EMBL/GenBank/DDBJ whole genome shotgun (WGS) entry which is preliminary data.</text>
</comment>
<dbReference type="EMBL" id="QFQB01000028">
    <property type="protein sequence ID" value="PZQ46318.1"/>
    <property type="molecule type" value="Genomic_DNA"/>
</dbReference>
<name>A0A2W5N0Z9_9BACT</name>
<dbReference type="Proteomes" id="UP000249417">
    <property type="component" value="Unassembled WGS sequence"/>
</dbReference>